<dbReference type="STRING" id="28141.CSK29544_01835"/>
<evidence type="ECO:0000256" key="8">
    <source>
        <dbReference type="SAM" id="Phobius"/>
    </source>
</evidence>
<dbReference type="KEGG" id="csj:CSK29544_01835"/>
<keyword evidence="5 8" id="KW-0812">Transmembrane</keyword>
<evidence type="ECO:0000313" key="11">
    <source>
        <dbReference type="EMBL" id="KAB0875235.1"/>
    </source>
</evidence>
<evidence type="ECO:0000256" key="3">
    <source>
        <dbReference type="ARBA" id="ARBA00022475"/>
    </source>
</evidence>
<dbReference type="GO" id="GO:0005886">
    <property type="term" value="C:plasma membrane"/>
    <property type="evidence" value="ECO:0007669"/>
    <property type="project" value="UniProtKB-SubCell"/>
</dbReference>
<dbReference type="GeneID" id="45714444"/>
<dbReference type="RefSeq" id="WP_004386456.1">
    <property type="nucleotide sequence ID" value="NZ_CABMLV010000001.1"/>
</dbReference>
<evidence type="ECO:0000256" key="1">
    <source>
        <dbReference type="ARBA" id="ARBA00004377"/>
    </source>
</evidence>
<dbReference type="EMBL" id="NCTU01000004">
    <property type="protein sequence ID" value="PUW05326.1"/>
    <property type="molecule type" value="Genomic_DNA"/>
</dbReference>
<dbReference type="Pfam" id="PF05957">
    <property type="entry name" value="DUF883"/>
    <property type="match status" value="1"/>
</dbReference>
<dbReference type="OMA" id="INDDAQD"/>
<dbReference type="InterPro" id="IPR043605">
    <property type="entry name" value="DUF883_C"/>
</dbReference>
<evidence type="ECO:0000256" key="6">
    <source>
        <dbReference type="ARBA" id="ARBA00022989"/>
    </source>
</evidence>
<evidence type="ECO:0000256" key="2">
    <source>
        <dbReference type="ARBA" id="ARBA00010423"/>
    </source>
</evidence>
<keyword evidence="3" id="KW-1003">Cell membrane</keyword>
<dbReference type="InterPro" id="IPR010279">
    <property type="entry name" value="YqjD/ElaB"/>
</dbReference>
<dbReference type="Proteomes" id="UP000244856">
    <property type="component" value="Unassembled WGS sequence"/>
</dbReference>
<dbReference type="Proteomes" id="UP000548673">
    <property type="component" value="Unassembled WGS sequence"/>
</dbReference>
<accession>A0A2S9UD14</accession>
<evidence type="ECO:0000313" key="12">
    <source>
        <dbReference type="EMBL" id="NYV41364.1"/>
    </source>
</evidence>
<dbReference type="PANTHER" id="PTHR35893">
    <property type="entry name" value="INNER MEMBRANE PROTEIN-RELATED"/>
    <property type="match status" value="1"/>
</dbReference>
<evidence type="ECO:0000313" key="14">
    <source>
        <dbReference type="Proteomes" id="UP000244856"/>
    </source>
</evidence>
<dbReference type="Proteomes" id="UP000439917">
    <property type="component" value="Unassembled WGS sequence"/>
</dbReference>
<feature type="domain" description="DUF883" evidence="10">
    <location>
        <begin position="80"/>
        <end position="104"/>
    </location>
</feature>
<organism evidence="12 16">
    <name type="scientific">Cronobacter sakazakii</name>
    <name type="common">Enterobacter sakazakii</name>
    <dbReference type="NCBI Taxonomy" id="28141"/>
    <lineage>
        <taxon>Bacteria</taxon>
        <taxon>Pseudomonadati</taxon>
        <taxon>Pseudomonadota</taxon>
        <taxon>Gammaproteobacteria</taxon>
        <taxon>Enterobacterales</taxon>
        <taxon>Enterobacteriaceae</taxon>
        <taxon>Cronobacter</taxon>
    </lineage>
</organism>
<comment type="caution">
    <text evidence="12">The sequence shown here is derived from an EMBL/GenBank/DDBJ whole genome shotgun (WGS) entry which is preliminary data.</text>
</comment>
<feature type="domain" description="DUF883" evidence="9">
    <location>
        <begin position="15"/>
        <end position="63"/>
    </location>
</feature>
<evidence type="ECO:0000256" key="5">
    <source>
        <dbReference type="ARBA" id="ARBA00022692"/>
    </source>
</evidence>
<dbReference type="PANTHER" id="PTHR35893:SF4">
    <property type="entry name" value="INNER MEMBRANE PROTEIN"/>
    <property type="match status" value="1"/>
</dbReference>
<name>A0A2S9UD14_CROSK</name>
<proteinExistence type="inferred from homology"/>
<keyword evidence="4" id="KW-0997">Cell inner membrane</keyword>
<evidence type="ECO:0000259" key="10">
    <source>
        <dbReference type="Pfam" id="PF19029"/>
    </source>
</evidence>
<sequence>MFNRNTRSDVNAGVDEINQDISRLADTLEGVLKSWGSDAKGEADVARRKAESLLRETRARMHGRSQVSQAARDAVSCASTFVRERPLSSLGIGAAVGIFLGALLITRR</sequence>
<evidence type="ECO:0000313" key="16">
    <source>
        <dbReference type="Proteomes" id="UP000548673"/>
    </source>
</evidence>
<reference evidence="11 15" key="2">
    <citation type="submission" date="2019-09" db="EMBL/GenBank/DDBJ databases">
        <title>Prevalence, distribution, and phylogeny of type two toxin-antitoxin genes possessed by Cronobacter species where C. sakazakii homologs follow sequence type lineages.</title>
        <authorList>
            <person name="Finkelstein S."/>
            <person name="Negrete F."/>
            <person name="Jang H."/>
            <person name="Gopinath G.R."/>
            <person name="Tall B.D."/>
        </authorList>
    </citation>
    <scope>NUCLEOTIDE SEQUENCE [LARGE SCALE GENOMIC DNA]</scope>
    <source>
        <strain evidence="11 15">MOD1_Comp4</strain>
    </source>
</reference>
<comment type="subcellular location">
    <subcellularLocation>
        <location evidence="1">Cell inner membrane</location>
        <topology evidence="1">Single-pass membrane protein</topology>
    </subcellularLocation>
</comment>
<dbReference type="GO" id="GO:0043022">
    <property type="term" value="F:ribosome binding"/>
    <property type="evidence" value="ECO:0007669"/>
    <property type="project" value="InterPro"/>
</dbReference>
<dbReference type="EMBL" id="WAGF01000024">
    <property type="protein sequence ID" value="KAB0875235.1"/>
    <property type="molecule type" value="Genomic_DNA"/>
</dbReference>
<evidence type="ECO:0000313" key="15">
    <source>
        <dbReference type="Proteomes" id="UP000439917"/>
    </source>
</evidence>
<comment type="similarity">
    <text evidence="2">Belongs to the ElaB/YgaM/YqjD family.</text>
</comment>
<reference evidence="12 16" key="3">
    <citation type="submission" date="2020-05" db="EMBL/GenBank/DDBJ databases">
        <title>The draft genome of Cronobacter sakazakii strain 145005.</title>
        <authorList>
            <person name="Yang J."/>
            <person name="Liu L."/>
            <person name="Feng Y."/>
            <person name="Zong Z."/>
        </authorList>
    </citation>
    <scope>NUCLEOTIDE SEQUENCE [LARGE SCALE GENOMIC DNA]</scope>
    <source>
        <strain evidence="12 16">145005</strain>
    </source>
</reference>
<dbReference type="AlphaFoldDB" id="A0A2S9UD14"/>
<evidence type="ECO:0000259" key="9">
    <source>
        <dbReference type="Pfam" id="PF05957"/>
    </source>
</evidence>
<keyword evidence="7 8" id="KW-0472">Membrane</keyword>
<evidence type="ECO:0000256" key="7">
    <source>
        <dbReference type="ARBA" id="ARBA00023136"/>
    </source>
</evidence>
<dbReference type="InterPro" id="IPR043604">
    <property type="entry name" value="DUF883_N"/>
</dbReference>
<protein>
    <submittedName>
        <fullName evidence="13">DUF883 domain-containing protein</fullName>
    </submittedName>
    <submittedName>
        <fullName evidence="12">DUF883 family protein</fullName>
    </submittedName>
</protein>
<evidence type="ECO:0000313" key="13">
    <source>
        <dbReference type="EMBL" id="PUW05326.1"/>
    </source>
</evidence>
<evidence type="ECO:0000256" key="4">
    <source>
        <dbReference type="ARBA" id="ARBA00022519"/>
    </source>
</evidence>
<feature type="transmembrane region" description="Helical" evidence="8">
    <location>
        <begin position="87"/>
        <end position="106"/>
    </location>
</feature>
<dbReference type="EMBL" id="JABTXY010000012">
    <property type="protein sequence ID" value="NYV41364.1"/>
    <property type="molecule type" value="Genomic_DNA"/>
</dbReference>
<reference evidence="13 14" key="1">
    <citation type="submission" date="2017-04" db="EMBL/GenBank/DDBJ databases">
        <title>Cronobacter sakazakii, ST83 Lineage Isolates.</title>
        <authorList>
            <person name="Chase H."/>
            <person name="Tall B."/>
            <person name="Gopinath G."/>
            <person name="Lehner A."/>
        </authorList>
    </citation>
    <scope>NUCLEOTIDE SEQUENCE [LARGE SCALE GENOMIC DNA]</scope>
    <source>
        <strain evidence="13 14">MOD1_Comp15</strain>
    </source>
</reference>
<dbReference type="Pfam" id="PF19029">
    <property type="entry name" value="DUF883_C"/>
    <property type="match status" value="1"/>
</dbReference>
<keyword evidence="6 8" id="KW-1133">Transmembrane helix</keyword>
<gene>
    <name evidence="13" type="ORF">B7T07_06285</name>
    <name evidence="11" type="ORF">FZI38_21300</name>
    <name evidence="12" type="ORF">HRR37_02900</name>
</gene>
<dbReference type="NCBIfam" id="NF007523">
    <property type="entry name" value="PRK10132.1"/>
    <property type="match status" value="1"/>
</dbReference>